<dbReference type="Proteomes" id="UP000285712">
    <property type="component" value="Unassembled WGS sequence"/>
</dbReference>
<dbReference type="InterPro" id="IPR008930">
    <property type="entry name" value="Terpenoid_cyclase/PrenylTrfase"/>
</dbReference>
<name>A0A418DQ20_APHAT</name>
<dbReference type="PANTHER" id="PTHR11764">
    <property type="entry name" value="TERPENE CYCLASE/MUTASE FAMILY MEMBER"/>
    <property type="match status" value="1"/>
</dbReference>
<evidence type="ECO:0000259" key="5">
    <source>
        <dbReference type="Pfam" id="PF13243"/>
    </source>
</evidence>
<proteinExistence type="inferred from homology"/>
<evidence type="ECO:0000259" key="6">
    <source>
        <dbReference type="Pfam" id="PF13249"/>
    </source>
</evidence>
<dbReference type="EC" id="5.4.99.-" evidence="4"/>
<dbReference type="VEuPathDB" id="FungiDB:H257_13901"/>
<organism evidence="7 8">
    <name type="scientific">Aphanomyces astaci</name>
    <name type="common">Crayfish plague agent</name>
    <dbReference type="NCBI Taxonomy" id="112090"/>
    <lineage>
        <taxon>Eukaryota</taxon>
        <taxon>Sar</taxon>
        <taxon>Stramenopiles</taxon>
        <taxon>Oomycota</taxon>
        <taxon>Saprolegniomycetes</taxon>
        <taxon>Saprolegniales</taxon>
        <taxon>Verrucalvaceae</taxon>
        <taxon>Aphanomyces</taxon>
    </lineage>
</organism>
<dbReference type="Pfam" id="PF13243">
    <property type="entry name" value="SQHop_cyclase_C"/>
    <property type="match status" value="1"/>
</dbReference>
<comment type="caution">
    <text evidence="7">The sequence shown here is derived from an EMBL/GenBank/DDBJ whole genome shotgun (WGS) entry which is preliminary data.</text>
</comment>
<dbReference type="InterPro" id="IPR032697">
    <property type="entry name" value="SQ_cyclase_N"/>
</dbReference>
<evidence type="ECO:0000256" key="3">
    <source>
        <dbReference type="ARBA" id="ARBA00023235"/>
    </source>
</evidence>
<dbReference type="InterPro" id="IPR018333">
    <property type="entry name" value="Squalene_cyclase"/>
</dbReference>
<sequence length="720" mass="80791">MSEEALHVVLPVLQWLAEGFFDPRVFGTIAISVFLYKLLPTTDPVLGLGQVKKPRFQARSHVFATDLVRVPHQRDPAMDLSMYAYAMSRVKKIVVGSNTGPDGKTPVSGNVTGRQVWRPQGDVVELPAFSAAENPNAGDKLLRKLLLDGKKVPTGGNGGKIDKALRQALEYFKLLQVRLVITCYITGHDLGQSIVDGIIVYLRNQQQYDGGWGLHIEEGSSMFGTVLNYVTLRLLGVPPTDDVCVDARTFILHHGGATLVPSWGKVWLALLNVYDWRGVDSLPPEMWLLPRWLPFHPGRTWVHCRMVYLPMSYLYGIRFQAAETPLIVAIRGEIYATPYKSVSWRKARGAYSKLDEYHAPSPIIRTINYLLSWYELLPTLLPYRKRGLQFALDFIQADDKETNFCNIGPVNKSLNMLVAWVVNPNSNEFKQHTQRIEDYLWVAEDGVKMQGYVGSQTWDASFAVQAFVDAGVATDASFKPTFVKAQSFLKEAQNVHDVDDGPKWWRRIQKGGWGFGIASNGYPVSDCTAEAVKALLLLQQDAKLPAFPEQRLKDAIDFILALQNTDGGFPPYERSRGFDWYEYLNPAVVFGAIMHDYSYVECSSASISALQAFQAAHPTYRPHAISAATAKADTFIRSLQYQDGSFFGKWGVCHTYGTLFAIKGYVRLFLVAKQLPSGDWAQERVSGVFNRTCGITYANYRNIFPTWALGLYQKLHPSKN</sequence>
<accession>A0A418DQ20</accession>
<reference evidence="7 8" key="1">
    <citation type="submission" date="2018-08" db="EMBL/GenBank/DDBJ databases">
        <title>Aphanomyces genome sequencing and annotation.</title>
        <authorList>
            <person name="Minardi D."/>
            <person name="Oidtmann B."/>
            <person name="Van Der Giezen M."/>
            <person name="Studholme D.J."/>
        </authorList>
    </citation>
    <scope>NUCLEOTIDE SEQUENCE [LARGE SCALE GENOMIC DNA]</scope>
    <source>
        <strain evidence="7 8">Sv</strain>
    </source>
</reference>
<keyword evidence="2" id="KW-0677">Repeat</keyword>
<gene>
    <name evidence="7" type="ORF">DYB35_007212</name>
</gene>
<dbReference type="SFLD" id="SFLDG01016">
    <property type="entry name" value="Prenyltransferase_Like_2"/>
    <property type="match status" value="1"/>
</dbReference>
<comment type="similarity">
    <text evidence="1 4">Belongs to the terpene cyclase/mutase family.</text>
</comment>
<evidence type="ECO:0000256" key="4">
    <source>
        <dbReference type="RuleBase" id="RU362003"/>
    </source>
</evidence>
<dbReference type="GO" id="GO:0016104">
    <property type="term" value="P:triterpenoid biosynthetic process"/>
    <property type="evidence" value="ECO:0007669"/>
    <property type="project" value="InterPro"/>
</dbReference>
<evidence type="ECO:0000313" key="7">
    <source>
        <dbReference type="EMBL" id="RHY98013.1"/>
    </source>
</evidence>
<evidence type="ECO:0000313" key="8">
    <source>
        <dbReference type="Proteomes" id="UP000285712"/>
    </source>
</evidence>
<feature type="domain" description="Squalene cyclase C-terminal" evidence="5">
    <location>
        <begin position="455"/>
        <end position="664"/>
    </location>
</feature>
<evidence type="ECO:0000256" key="2">
    <source>
        <dbReference type="ARBA" id="ARBA00022737"/>
    </source>
</evidence>
<dbReference type="PANTHER" id="PTHR11764:SF20">
    <property type="entry name" value="LANOSTEROL SYNTHASE"/>
    <property type="match status" value="1"/>
</dbReference>
<dbReference type="FunFam" id="1.50.10.20:FF:000002">
    <property type="entry name" value="Terpene cyclase/mutase family member"/>
    <property type="match status" value="1"/>
</dbReference>
<evidence type="ECO:0000256" key="1">
    <source>
        <dbReference type="ARBA" id="ARBA00009755"/>
    </source>
</evidence>
<keyword evidence="3 4" id="KW-0413">Isomerase</keyword>
<dbReference type="EMBL" id="QUTG01002007">
    <property type="protein sequence ID" value="RHY98013.1"/>
    <property type="molecule type" value="Genomic_DNA"/>
</dbReference>
<dbReference type="Gene3D" id="1.50.10.20">
    <property type="match status" value="3"/>
</dbReference>
<dbReference type="GO" id="GO:0005811">
    <property type="term" value="C:lipid droplet"/>
    <property type="evidence" value="ECO:0007669"/>
    <property type="project" value="InterPro"/>
</dbReference>
<dbReference type="NCBIfam" id="TIGR01787">
    <property type="entry name" value="squalene_cyclas"/>
    <property type="match status" value="1"/>
</dbReference>
<dbReference type="SUPFAM" id="SSF48239">
    <property type="entry name" value="Terpenoid cyclases/Protein prenyltransferases"/>
    <property type="match status" value="2"/>
</dbReference>
<dbReference type="GO" id="GO:0031559">
    <property type="term" value="F:oxidosqualene cyclase activity"/>
    <property type="evidence" value="ECO:0007669"/>
    <property type="project" value="UniProtKB-ARBA"/>
</dbReference>
<feature type="domain" description="Squalene cyclase N-terminal" evidence="6">
    <location>
        <begin position="192"/>
        <end position="444"/>
    </location>
</feature>
<dbReference type="InterPro" id="IPR032696">
    <property type="entry name" value="SQ_cyclase_C"/>
</dbReference>
<protein>
    <recommendedName>
        <fullName evidence="4">Terpene cyclase/mutase family member</fullName>
        <ecNumber evidence="4">5.4.99.-</ecNumber>
    </recommendedName>
</protein>
<dbReference type="Pfam" id="PF13249">
    <property type="entry name" value="SQHop_cyclase_N"/>
    <property type="match status" value="1"/>
</dbReference>
<dbReference type="AlphaFoldDB" id="A0A418DQ20"/>